<dbReference type="PATRIC" id="fig|1127696.3.peg.454"/>
<name>L1NFR7_9PORP</name>
<dbReference type="Proteomes" id="UP000010408">
    <property type="component" value="Unassembled WGS sequence"/>
</dbReference>
<accession>L1NFR7</accession>
<dbReference type="Gene3D" id="1.10.443.10">
    <property type="entry name" value="Intergrase catalytic core"/>
    <property type="match status" value="1"/>
</dbReference>
<feature type="domain" description="Core-binding (CB)" evidence="7">
    <location>
        <begin position="94"/>
        <end position="173"/>
    </location>
</feature>
<keyword evidence="2" id="KW-0229">DNA integration</keyword>
<dbReference type="InterPro" id="IPR044068">
    <property type="entry name" value="CB"/>
</dbReference>
<organism evidence="8 9">
    <name type="scientific">Porphyromonas catoniae F0037</name>
    <dbReference type="NCBI Taxonomy" id="1127696"/>
    <lineage>
        <taxon>Bacteria</taxon>
        <taxon>Pseudomonadati</taxon>
        <taxon>Bacteroidota</taxon>
        <taxon>Bacteroidia</taxon>
        <taxon>Bacteroidales</taxon>
        <taxon>Porphyromonadaceae</taxon>
        <taxon>Porphyromonas</taxon>
    </lineage>
</organism>
<dbReference type="PROSITE" id="PS51900">
    <property type="entry name" value="CB"/>
    <property type="match status" value="1"/>
</dbReference>
<dbReference type="GO" id="GO:0003677">
    <property type="term" value="F:DNA binding"/>
    <property type="evidence" value="ECO:0007669"/>
    <property type="project" value="UniProtKB-UniRule"/>
</dbReference>
<keyword evidence="3 5" id="KW-0238">DNA-binding</keyword>
<dbReference type="InterPro" id="IPR010998">
    <property type="entry name" value="Integrase_recombinase_N"/>
</dbReference>
<dbReference type="STRING" id="1127696.HMPREF9134_00516"/>
<proteinExistence type="inferred from homology"/>
<dbReference type="InterPro" id="IPR002104">
    <property type="entry name" value="Integrase_catalytic"/>
</dbReference>
<evidence type="ECO:0000256" key="5">
    <source>
        <dbReference type="PROSITE-ProRule" id="PRU01248"/>
    </source>
</evidence>
<dbReference type="InterPro" id="IPR050090">
    <property type="entry name" value="Tyrosine_recombinase_XerCD"/>
</dbReference>
<evidence type="ECO:0000259" key="7">
    <source>
        <dbReference type="PROSITE" id="PS51900"/>
    </source>
</evidence>
<sequence>MPTFKAKIRKRRANGFHSVYILCTHNSSLSYIKTDLVVSDGGVNDKSEVTDSRVLMRVNSIICSYYDQLQGKRVDRLTAKEIVEMLAGNGDEGISFTDFACSYIRTLSSRGVKRADNYRYALNSFLSFVGKSDICFSEITSKILREWIESLNHTKRAKSMYPTLLKAIFNAGMEEYNDYDRGVLRVANRPFEFLKIPSSDTPEKRSVSVEHLRKFFSFSPKSDQAKYAQDVALLSFCLAGMNVADIYELTPENLQWDKICYNRAKTKGKRGDRAYIEVSIPLEVMGTIERLSDRAREGYLLNLSARYYDRHTCTSYISRGIAKLCKEAGLPPMTSYSFRHSWATIARNEVGASEEDVAFALNHISAHRVTDRYIRKDFSRVDRVNTGVISYVFG</sequence>
<evidence type="ECO:0000256" key="1">
    <source>
        <dbReference type="ARBA" id="ARBA00008857"/>
    </source>
</evidence>
<dbReference type="SUPFAM" id="SSF56349">
    <property type="entry name" value="DNA breaking-rejoining enzymes"/>
    <property type="match status" value="1"/>
</dbReference>
<gene>
    <name evidence="8" type="ORF">HMPREF9134_00516</name>
</gene>
<dbReference type="InterPro" id="IPR025269">
    <property type="entry name" value="SAM-like_dom"/>
</dbReference>
<evidence type="ECO:0000259" key="6">
    <source>
        <dbReference type="PROSITE" id="PS51898"/>
    </source>
</evidence>
<keyword evidence="4" id="KW-0233">DNA recombination</keyword>
<dbReference type="InterPro" id="IPR013762">
    <property type="entry name" value="Integrase-like_cat_sf"/>
</dbReference>
<dbReference type="Gene3D" id="1.10.150.130">
    <property type="match status" value="1"/>
</dbReference>
<dbReference type="PANTHER" id="PTHR30349:SF64">
    <property type="entry name" value="PROPHAGE INTEGRASE INTD-RELATED"/>
    <property type="match status" value="1"/>
</dbReference>
<evidence type="ECO:0000256" key="4">
    <source>
        <dbReference type="ARBA" id="ARBA00023172"/>
    </source>
</evidence>
<evidence type="ECO:0000313" key="8">
    <source>
        <dbReference type="EMBL" id="EKY02130.1"/>
    </source>
</evidence>
<evidence type="ECO:0000313" key="9">
    <source>
        <dbReference type="Proteomes" id="UP000010408"/>
    </source>
</evidence>
<protein>
    <submittedName>
        <fullName evidence="8">Site-specific recombinase, phage integrase family</fullName>
    </submittedName>
</protein>
<comment type="caution">
    <text evidence="8">The sequence shown here is derived from an EMBL/GenBank/DDBJ whole genome shotgun (WGS) entry which is preliminary data.</text>
</comment>
<dbReference type="eggNOG" id="COG0582">
    <property type="taxonomic scope" value="Bacteria"/>
</dbReference>
<dbReference type="GO" id="GO:0006310">
    <property type="term" value="P:DNA recombination"/>
    <property type="evidence" value="ECO:0007669"/>
    <property type="project" value="UniProtKB-KW"/>
</dbReference>
<evidence type="ECO:0000256" key="2">
    <source>
        <dbReference type="ARBA" id="ARBA00022908"/>
    </source>
</evidence>
<feature type="domain" description="Tyr recombinase" evidence="6">
    <location>
        <begin position="202"/>
        <end position="386"/>
    </location>
</feature>
<reference evidence="8 9" key="1">
    <citation type="submission" date="2012-05" db="EMBL/GenBank/DDBJ databases">
        <authorList>
            <person name="Weinstock G."/>
            <person name="Sodergren E."/>
            <person name="Lobos E.A."/>
            <person name="Fulton L."/>
            <person name="Fulton R."/>
            <person name="Courtney L."/>
            <person name="Fronick C."/>
            <person name="O'Laughlin M."/>
            <person name="Godfrey J."/>
            <person name="Wilson R.M."/>
            <person name="Miner T."/>
            <person name="Farmer C."/>
            <person name="Delehaunty K."/>
            <person name="Cordes M."/>
            <person name="Minx P."/>
            <person name="Tomlinson C."/>
            <person name="Chen J."/>
            <person name="Wollam A."/>
            <person name="Pepin K.H."/>
            <person name="Bhonagiri V."/>
            <person name="Zhang X."/>
            <person name="Suruliraj S."/>
            <person name="Warren W."/>
            <person name="Mitreva M."/>
            <person name="Mardis E.R."/>
            <person name="Wilson R.K."/>
        </authorList>
    </citation>
    <scope>NUCLEOTIDE SEQUENCE [LARGE SCALE GENOMIC DNA]</scope>
    <source>
        <strain evidence="8 9">F0037</strain>
    </source>
</reference>
<evidence type="ECO:0000256" key="3">
    <source>
        <dbReference type="ARBA" id="ARBA00023125"/>
    </source>
</evidence>
<dbReference type="AlphaFoldDB" id="L1NFR7"/>
<dbReference type="Pfam" id="PF13102">
    <property type="entry name" value="Phage_int_SAM_5"/>
    <property type="match status" value="1"/>
</dbReference>
<dbReference type="EMBL" id="AMEQ01000018">
    <property type="protein sequence ID" value="EKY02130.1"/>
    <property type="molecule type" value="Genomic_DNA"/>
</dbReference>
<dbReference type="GO" id="GO:0015074">
    <property type="term" value="P:DNA integration"/>
    <property type="evidence" value="ECO:0007669"/>
    <property type="project" value="UniProtKB-KW"/>
</dbReference>
<comment type="similarity">
    <text evidence="1">Belongs to the 'phage' integrase family.</text>
</comment>
<dbReference type="HOGENOM" id="CLU_033139_8_0_10"/>
<dbReference type="PROSITE" id="PS51898">
    <property type="entry name" value="TYR_RECOMBINASE"/>
    <property type="match status" value="1"/>
</dbReference>
<dbReference type="PANTHER" id="PTHR30349">
    <property type="entry name" value="PHAGE INTEGRASE-RELATED"/>
    <property type="match status" value="1"/>
</dbReference>
<dbReference type="InterPro" id="IPR011010">
    <property type="entry name" value="DNA_brk_join_enz"/>
</dbReference>
<dbReference type="Pfam" id="PF00589">
    <property type="entry name" value="Phage_integrase"/>
    <property type="match status" value="1"/>
</dbReference>